<accession>U4LQ09</accession>
<gene>
    <name evidence="2" type="ORF">PCON_03226</name>
</gene>
<evidence type="ECO:0000256" key="1">
    <source>
        <dbReference type="SAM" id="MobiDB-lite"/>
    </source>
</evidence>
<feature type="compositionally biased region" description="Low complexity" evidence="1">
    <location>
        <begin position="1"/>
        <end position="30"/>
    </location>
</feature>
<evidence type="ECO:0000313" key="3">
    <source>
        <dbReference type="Proteomes" id="UP000018144"/>
    </source>
</evidence>
<proteinExistence type="predicted"/>
<protein>
    <recommendedName>
        <fullName evidence="4">Cysteine-rich transmembrane CYSTM domain-containing protein</fullName>
    </recommendedName>
</protein>
<dbReference type="EMBL" id="HF936442">
    <property type="protein sequence ID" value="CCX34256.1"/>
    <property type="molecule type" value="Genomic_DNA"/>
</dbReference>
<sequence length="80" mass="8834">MSQPQYMMQPPQAYGQPQPGYGQQPAYYQQPPQPVYAQAPPPAEPPKERGFFAGIASALVKYTEKSRLHEDVGIGVGWSL</sequence>
<evidence type="ECO:0000313" key="2">
    <source>
        <dbReference type="EMBL" id="CCX34256.1"/>
    </source>
</evidence>
<dbReference type="AlphaFoldDB" id="U4LQ09"/>
<feature type="region of interest" description="Disordered" evidence="1">
    <location>
        <begin position="1"/>
        <end position="49"/>
    </location>
</feature>
<keyword evidence="3" id="KW-1185">Reference proteome</keyword>
<organism evidence="2 3">
    <name type="scientific">Pyronema omphalodes (strain CBS 100304)</name>
    <name type="common">Pyronema confluens</name>
    <dbReference type="NCBI Taxonomy" id="1076935"/>
    <lineage>
        <taxon>Eukaryota</taxon>
        <taxon>Fungi</taxon>
        <taxon>Dikarya</taxon>
        <taxon>Ascomycota</taxon>
        <taxon>Pezizomycotina</taxon>
        <taxon>Pezizomycetes</taxon>
        <taxon>Pezizales</taxon>
        <taxon>Pyronemataceae</taxon>
        <taxon>Pyronema</taxon>
    </lineage>
</organism>
<dbReference type="Proteomes" id="UP000018144">
    <property type="component" value="Unassembled WGS sequence"/>
</dbReference>
<evidence type="ECO:0008006" key="4">
    <source>
        <dbReference type="Google" id="ProtNLM"/>
    </source>
</evidence>
<feature type="compositionally biased region" description="Pro residues" evidence="1">
    <location>
        <begin position="31"/>
        <end position="44"/>
    </location>
</feature>
<name>U4LQ09_PYROM</name>
<reference evidence="2 3" key="1">
    <citation type="journal article" date="2013" name="PLoS Genet.">
        <title>The genome and development-dependent transcriptomes of Pyronema confluens: a window into fungal evolution.</title>
        <authorList>
            <person name="Traeger S."/>
            <person name="Altegoer F."/>
            <person name="Freitag M."/>
            <person name="Gabaldon T."/>
            <person name="Kempken F."/>
            <person name="Kumar A."/>
            <person name="Marcet-Houben M."/>
            <person name="Poggeler S."/>
            <person name="Stajich J.E."/>
            <person name="Nowrousian M."/>
        </authorList>
    </citation>
    <scope>NUCLEOTIDE SEQUENCE [LARGE SCALE GENOMIC DNA]</scope>
    <source>
        <strain evidence="3">CBS 100304</strain>
        <tissue evidence="2">Vegetative mycelium</tissue>
    </source>
</reference>